<protein>
    <submittedName>
        <fullName evidence="11">TonB-dependent receptor plug domain-containing protein</fullName>
    </submittedName>
</protein>
<gene>
    <name evidence="11" type="ORF">M9189_02070</name>
</gene>
<dbReference type="Gene3D" id="2.170.130.10">
    <property type="entry name" value="TonB-dependent receptor, plug domain"/>
    <property type="match status" value="1"/>
</dbReference>
<accession>A0A9J6ZRD4</accession>
<reference evidence="11" key="2">
    <citation type="submission" date="2022-06" db="EMBL/GenBank/DDBJ databases">
        <title>Xiashengella guii gen. nov. sp. nov., a bacterium isolated form anaerobic digestion tank.</title>
        <authorList>
            <person name="Huang H."/>
        </authorList>
    </citation>
    <scope>NUCLEOTIDE SEQUENCE</scope>
    <source>
        <strain evidence="11">Ai-910</strain>
    </source>
</reference>
<feature type="domain" description="TonB-dependent receptor plug" evidence="10">
    <location>
        <begin position="124"/>
        <end position="221"/>
    </location>
</feature>
<evidence type="ECO:0000256" key="2">
    <source>
        <dbReference type="ARBA" id="ARBA00022448"/>
    </source>
</evidence>
<dbReference type="SUPFAM" id="SSF49464">
    <property type="entry name" value="Carboxypeptidase regulatory domain-like"/>
    <property type="match status" value="1"/>
</dbReference>
<dbReference type="PROSITE" id="PS52016">
    <property type="entry name" value="TONB_DEPENDENT_REC_3"/>
    <property type="match status" value="1"/>
</dbReference>
<dbReference type="Gene3D" id="2.40.170.20">
    <property type="entry name" value="TonB-dependent receptor, beta-barrel domain"/>
    <property type="match status" value="1"/>
</dbReference>
<dbReference type="InterPro" id="IPR037066">
    <property type="entry name" value="Plug_dom_sf"/>
</dbReference>
<dbReference type="Gene3D" id="2.60.40.1120">
    <property type="entry name" value="Carboxypeptidase-like, regulatory domain"/>
    <property type="match status" value="1"/>
</dbReference>
<dbReference type="Proteomes" id="UP001056426">
    <property type="component" value="Chromosome"/>
</dbReference>
<evidence type="ECO:0000256" key="4">
    <source>
        <dbReference type="ARBA" id="ARBA00022692"/>
    </source>
</evidence>
<evidence type="ECO:0000256" key="6">
    <source>
        <dbReference type="ARBA" id="ARBA00023136"/>
    </source>
</evidence>
<dbReference type="PANTHER" id="PTHR30069">
    <property type="entry name" value="TONB-DEPENDENT OUTER MEMBRANE RECEPTOR"/>
    <property type="match status" value="1"/>
</dbReference>
<dbReference type="InterPro" id="IPR036942">
    <property type="entry name" value="Beta-barrel_TonB_sf"/>
</dbReference>
<keyword evidence="12" id="KW-1185">Reference proteome</keyword>
<name>A0A9J6ZRD4_9BACT</name>
<feature type="signal peptide" evidence="9">
    <location>
        <begin position="1"/>
        <end position="21"/>
    </location>
</feature>
<dbReference type="PANTHER" id="PTHR30069:SF29">
    <property type="entry name" value="HEMOGLOBIN AND HEMOGLOBIN-HAPTOGLOBIN-BINDING PROTEIN 1-RELATED"/>
    <property type="match status" value="1"/>
</dbReference>
<dbReference type="AlphaFoldDB" id="A0A9J6ZRD4"/>
<dbReference type="Pfam" id="PF07715">
    <property type="entry name" value="Plug"/>
    <property type="match status" value="1"/>
</dbReference>
<dbReference type="KEGG" id="alkq:M9189_02070"/>
<comment type="similarity">
    <text evidence="8">Belongs to the TonB-dependent receptor family.</text>
</comment>
<evidence type="ECO:0000256" key="7">
    <source>
        <dbReference type="ARBA" id="ARBA00023237"/>
    </source>
</evidence>
<keyword evidence="7 8" id="KW-0998">Cell outer membrane</keyword>
<dbReference type="InterPro" id="IPR039426">
    <property type="entry name" value="TonB-dep_rcpt-like"/>
</dbReference>
<dbReference type="EMBL" id="CP098400">
    <property type="protein sequence ID" value="URW80147.1"/>
    <property type="molecule type" value="Genomic_DNA"/>
</dbReference>
<sequence>MRKFAMILLLFVTLTSAYSQKGNVNGIIRFEDGQPAVSAIIQVREINKNGITDIDGKYLLSELPYGQYTLDIRSIEAEDKTLILVVDKPSQTFDIPVRRAVMNLSEVLVSSVSRKRDIETRGFAVNVIETQKTAVQSVQTNELLDRTAGVRIRQDGGMGSRINYNINGMSGDAVKIFIDGMPASNFGSSFSLNSIPPSLIERIEIYKGVVPGYLAEDALGGAINIVLKQRRSRSLSTSYSAGSFNTHKWDINGNYRWKNGLTLDMSAFYNYSDNNYKVWGEDIYFVDYQGVITESEGKKVKRFHDAYSSAGLKAGVGFTDVKWADQFLLGAILSQDYKEVQNGATMRVVYGDRHTRRNSAVITLKYLKKNFLTEGLTLSLDAAHSYLKRQAIDTVGIMHDWAGPIRYPDGSFVKYSSGAEVGSAKTLAINRDDTNTARLNLDYAVNDNNRIYFNYLLNDFQRDAYDPLEPPALQKLANTRDLQKNIVSVTYENLAFDSRLRTNLFYKHYFQKVTSNEPYLDAGQYKLDIFRKYVDYGGYGLTFSYALRDNFFILGSAEKTLRLPNANELFGNVADNLLPPSKELEPERSFNANLGFNYRFSTGNHYFNTNASFFYRDTKGMIREAIRTGSFVYTQFENLEDVMTTGVDAELNYNYSDRFSFRFNISKFDVLFNTKYDAQGNPYLFYRMQIRNEPSLKFSTNLSYKVKNLLLDGSETTFHFNSLYVKGFLRNWPNVGSSNLSRIPTQYPIDLGLAYTFPSGKFVLSCDVKNIANIQVYDNFGLQKPGRAVYAKLSYFIL</sequence>
<evidence type="ECO:0000313" key="12">
    <source>
        <dbReference type="Proteomes" id="UP001056426"/>
    </source>
</evidence>
<keyword evidence="4 8" id="KW-0812">Transmembrane</keyword>
<keyword evidence="2 8" id="KW-0813">Transport</keyword>
<keyword evidence="11" id="KW-0675">Receptor</keyword>
<proteinExistence type="inferred from homology"/>
<dbReference type="GO" id="GO:0015344">
    <property type="term" value="F:siderophore uptake transmembrane transporter activity"/>
    <property type="evidence" value="ECO:0007669"/>
    <property type="project" value="TreeGrafter"/>
</dbReference>
<dbReference type="RefSeq" id="WP_250724267.1">
    <property type="nucleotide sequence ID" value="NZ_CP098400.1"/>
</dbReference>
<evidence type="ECO:0000259" key="10">
    <source>
        <dbReference type="Pfam" id="PF07715"/>
    </source>
</evidence>
<evidence type="ECO:0000256" key="5">
    <source>
        <dbReference type="ARBA" id="ARBA00022729"/>
    </source>
</evidence>
<dbReference type="InterPro" id="IPR012910">
    <property type="entry name" value="Plug_dom"/>
</dbReference>
<evidence type="ECO:0000313" key="11">
    <source>
        <dbReference type="EMBL" id="URW80147.1"/>
    </source>
</evidence>
<feature type="chain" id="PRO_5039898226" evidence="9">
    <location>
        <begin position="22"/>
        <end position="798"/>
    </location>
</feature>
<dbReference type="GO" id="GO:0009279">
    <property type="term" value="C:cell outer membrane"/>
    <property type="evidence" value="ECO:0007669"/>
    <property type="project" value="UniProtKB-SubCell"/>
</dbReference>
<evidence type="ECO:0000256" key="8">
    <source>
        <dbReference type="PROSITE-ProRule" id="PRU01360"/>
    </source>
</evidence>
<keyword evidence="3 8" id="KW-1134">Transmembrane beta strand</keyword>
<dbReference type="InterPro" id="IPR008969">
    <property type="entry name" value="CarboxyPept-like_regulatory"/>
</dbReference>
<evidence type="ECO:0000256" key="9">
    <source>
        <dbReference type="SAM" id="SignalP"/>
    </source>
</evidence>
<comment type="subcellular location">
    <subcellularLocation>
        <location evidence="1 8">Cell outer membrane</location>
        <topology evidence="1 8">Multi-pass membrane protein</topology>
    </subcellularLocation>
</comment>
<organism evidence="11 12">
    <name type="scientific">Xiashengella succiniciproducens</name>
    <dbReference type="NCBI Taxonomy" id="2949635"/>
    <lineage>
        <taxon>Bacteria</taxon>
        <taxon>Pseudomonadati</taxon>
        <taxon>Bacteroidota</taxon>
        <taxon>Bacteroidia</taxon>
        <taxon>Marinilabiliales</taxon>
        <taxon>Marinilabiliaceae</taxon>
        <taxon>Xiashengella</taxon>
    </lineage>
</organism>
<evidence type="ECO:0000256" key="1">
    <source>
        <dbReference type="ARBA" id="ARBA00004571"/>
    </source>
</evidence>
<keyword evidence="5 9" id="KW-0732">Signal</keyword>
<keyword evidence="6 8" id="KW-0472">Membrane</keyword>
<reference evidence="11" key="1">
    <citation type="submission" date="2022-05" db="EMBL/GenBank/DDBJ databases">
        <authorList>
            <person name="Sun X."/>
        </authorList>
    </citation>
    <scope>NUCLEOTIDE SEQUENCE</scope>
    <source>
        <strain evidence="11">Ai-910</strain>
    </source>
</reference>
<evidence type="ECO:0000256" key="3">
    <source>
        <dbReference type="ARBA" id="ARBA00022452"/>
    </source>
</evidence>
<dbReference type="GO" id="GO:0044718">
    <property type="term" value="P:siderophore transmembrane transport"/>
    <property type="evidence" value="ECO:0007669"/>
    <property type="project" value="TreeGrafter"/>
</dbReference>
<dbReference type="SUPFAM" id="SSF56935">
    <property type="entry name" value="Porins"/>
    <property type="match status" value="1"/>
</dbReference>